<dbReference type="Proteomes" id="UP001516400">
    <property type="component" value="Unassembled WGS sequence"/>
</dbReference>
<evidence type="ECO:0000256" key="2">
    <source>
        <dbReference type="ARBA" id="ARBA00022517"/>
    </source>
</evidence>
<evidence type="ECO:0000256" key="4">
    <source>
        <dbReference type="ARBA" id="ARBA00022574"/>
    </source>
</evidence>
<dbReference type="AlphaFoldDB" id="A0ABD2MXQ2"/>
<organism evidence="9 10">
    <name type="scientific">Cryptolaemus montrouzieri</name>
    <dbReference type="NCBI Taxonomy" id="559131"/>
    <lineage>
        <taxon>Eukaryota</taxon>
        <taxon>Metazoa</taxon>
        <taxon>Ecdysozoa</taxon>
        <taxon>Arthropoda</taxon>
        <taxon>Hexapoda</taxon>
        <taxon>Insecta</taxon>
        <taxon>Pterygota</taxon>
        <taxon>Neoptera</taxon>
        <taxon>Endopterygota</taxon>
        <taxon>Coleoptera</taxon>
        <taxon>Polyphaga</taxon>
        <taxon>Cucujiformia</taxon>
        <taxon>Coccinelloidea</taxon>
        <taxon>Coccinellidae</taxon>
        <taxon>Scymninae</taxon>
        <taxon>Scymnini</taxon>
        <taxon>Cryptolaemus</taxon>
    </lineage>
</organism>
<dbReference type="InterPro" id="IPR028598">
    <property type="entry name" value="BOP1/Erb1"/>
</dbReference>
<keyword evidence="4" id="KW-0853">WD repeat</keyword>
<keyword evidence="10" id="KW-1185">Reference proteome</keyword>
<dbReference type="EMBL" id="JABFTP020000042">
    <property type="protein sequence ID" value="KAL3270982.1"/>
    <property type="molecule type" value="Genomic_DNA"/>
</dbReference>
<evidence type="ECO:0000256" key="5">
    <source>
        <dbReference type="ARBA" id="ARBA00022737"/>
    </source>
</evidence>
<gene>
    <name evidence="9" type="ORF">HHI36_021485</name>
</gene>
<dbReference type="GO" id="GO:0006364">
    <property type="term" value="P:rRNA processing"/>
    <property type="evidence" value="ECO:0007669"/>
    <property type="project" value="UniProtKB-KW"/>
</dbReference>
<reference evidence="9 10" key="1">
    <citation type="journal article" date="2021" name="BMC Biol.">
        <title>Horizontally acquired antibacterial genes associated with adaptive radiation of ladybird beetles.</title>
        <authorList>
            <person name="Li H.S."/>
            <person name="Tang X.F."/>
            <person name="Huang Y.H."/>
            <person name="Xu Z.Y."/>
            <person name="Chen M.L."/>
            <person name="Du X.Y."/>
            <person name="Qiu B.Y."/>
            <person name="Chen P.T."/>
            <person name="Zhang W."/>
            <person name="Slipinski A."/>
            <person name="Escalona H.E."/>
            <person name="Waterhouse R.M."/>
            <person name="Zwick A."/>
            <person name="Pang H."/>
        </authorList>
    </citation>
    <scope>NUCLEOTIDE SEQUENCE [LARGE SCALE GENOMIC DNA]</scope>
    <source>
        <strain evidence="9">SYSU2018</strain>
    </source>
</reference>
<keyword evidence="6" id="KW-0539">Nucleus</keyword>
<dbReference type="InterPro" id="IPR012953">
    <property type="entry name" value="BOP1_N_dom"/>
</dbReference>
<feature type="compositionally biased region" description="Acidic residues" evidence="7">
    <location>
        <begin position="80"/>
        <end position="117"/>
    </location>
</feature>
<feature type="domain" description="BOP1 N-terminal" evidence="8">
    <location>
        <begin position="150"/>
        <end position="389"/>
    </location>
</feature>
<evidence type="ECO:0000256" key="3">
    <source>
        <dbReference type="ARBA" id="ARBA00022552"/>
    </source>
</evidence>
<feature type="region of interest" description="Disordered" evidence="7">
    <location>
        <begin position="1"/>
        <end position="142"/>
    </location>
</feature>
<dbReference type="GO" id="GO:0005730">
    <property type="term" value="C:nucleolus"/>
    <property type="evidence" value="ECO:0007669"/>
    <property type="project" value="UniProtKB-SubCell"/>
</dbReference>
<evidence type="ECO:0000313" key="10">
    <source>
        <dbReference type="Proteomes" id="UP001516400"/>
    </source>
</evidence>
<dbReference type="PANTHER" id="PTHR17605:SF0">
    <property type="entry name" value="RIBOSOME BIOGENESIS PROTEIN BOP1"/>
    <property type="match status" value="1"/>
</dbReference>
<protein>
    <recommendedName>
        <fullName evidence="8">BOP1 N-terminal domain-containing protein</fullName>
    </recommendedName>
</protein>
<sequence>MGNKQKRKLDITKKSEVLKQNEETSEKEIDSADEELFNTVNGEEEDSSDSEREIEESEDEDNQFIEEESEGSDANLSEDSASEESKDSEEEESDCDSGEEESAEEEEETDEENEEKDSENKVHSERKKAPEASKSKDIRNTVGNVPKNWYNEYKHFGYDWDGDKIIKPQTGDRIDEFLKRMEDPNFWRTVKDPQTGQDVVLSEEDIEIIRRMRAGKIPDVSFDEYAPWIEWFTSEVMQTPLRKFPEHKRSFLPSKHEARKVSKLVHALKMGWIKTREEAAKLRAKKEPQFYMLWKTDDQAEDMRRIQKHIPPPKRFVTGLTSKLKFILNNFFARLLPTHAESYNPPPEYLFDEKELKQWNKHKDAPWKRKLHFVPQKYESLRMVPSYKR</sequence>
<feature type="compositionally biased region" description="Basic and acidic residues" evidence="7">
    <location>
        <begin position="118"/>
        <end position="139"/>
    </location>
</feature>
<dbReference type="Pfam" id="PF08145">
    <property type="entry name" value="BOP1NT"/>
    <property type="match status" value="2"/>
</dbReference>
<evidence type="ECO:0000256" key="1">
    <source>
        <dbReference type="ARBA" id="ARBA00004604"/>
    </source>
</evidence>
<name>A0ABD2MXQ2_9CUCU</name>
<evidence type="ECO:0000313" key="9">
    <source>
        <dbReference type="EMBL" id="KAL3270982.1"/>
    </source>
</evidence>
<accession>A0ABD2MXQ2</accession>
<evidence type="ECO:0000256" key="6">
    <source>
        <dbReference type="ARBA" id="ARBA00023242"/>
    </source>
</evidence>
<evidence type="ECO:0000259" key="8">
    <source>
        <dbReference type="SMART" id="SM01035"/>
    </source>
</evidence>
<dbReference type="SMART" id="SM01035">
    <property type="entry name" value="BOP1NT"/>
    <property type="match status" value="1"/>
</dbReference>
<comment type="caution">
    <text evidence="9">The sequence shown here is derived from an EMBL/GenBank/DDBJ whole genome shotgun (WGS) entry which is preliminary data.</text>
</comment>
<feature type="compositionally biased region" description="Acidic residues" evidence="7">
    <location>
        <begin position="31"/>
        <end position="71"/>
    </location>
</feature>
<keyword evidence="3" id="KW-0698">rRNA processing</keyword>
<dbReference type="PANTHER" id="PTHR17605">
    <property type="entry name" value="RIBOSOME BIOGENESIS PROTEIN BOP1 BLOCK OF PROLIFERATION 1 PROTEIN"/>
    <property type="match status" value="1"/>
</dbReference>
<proteinExistence type="predicted"/>
<evidence type="ECO:0000256" key="7">
    <source>
        <dbReference type="SAM" id="MobiDB-lite"/>
    </source>
</evidence>
<keyword evidence="5" id="KW-0677">Repeat</keyword>
<comment type="subcellular location">
    <subcellularLocation>
        <location evidence="1">Nucleus</location>
        <location evidence="1">Nucleolus</location>
    </subcellularLocation>
</comment>
<keyword evidence="2" id="KW-0690">Ribosome biogenesis</keyword>
<feature type="compositionally biased region" description="Basic and acidic residues" evidence="7">
    <location>
        <begin position="8"/>
        <end position="30"/>
    </location>
</feature>